<keyword evidence="3" id="KW-1185">Reference proteome</keyword>
<protein>
    <submittedName>
        <fullName evidence="2">Uncharacterized protein</fullName>
    </submittedName>
</protein>
<gene>
    <name evidence="2" type="ORF">LTR09_004254</name>
</gene>
<evidence type="ECO:0000313" key="2">
    <source>
        <dbReference type="EMBL" id="KAK3054525.1"/>
    </source>
</evidence>
<evidence type="ECO:0000313" key="3">
    <source>
        <dbReference type="Proteomes" id="UP001271007"/>
    </source>
</evidence>
<organism evidence="2 3">
    <name type="scientific">Extremus antarcticus</name>
    <dbReference type="NCBI Taxonomy" id="702011"/>
    <lineage>
        <taxon>Eukaryota</taxon>
        <taxon>Fungi</taxon>
        <taxon>Dikarya</taxon>
        <taxon>Ascomycota</taxon>
        <taxon>Pezizomycotina</taxon>
        <taxon>Dothideomycetes</taxon>
        <taxon>Dothideomycetidae</taxon>
        <taxon>Mycosphaerellales</taxon>
        <taxon>Extremaceae</taxon>
        <taxon>Extremus</taxon>
    </lineage>
</organism>
<dbReference type="EMBL" id="JAWDJX010000011">
    <property type="protein sequence ID" value="KAK3054525.1"/>
    <property type="molecule type" value="Genomic_DNA"/>
</dbReference>
<proteinExistence type="predicted"/>
<dbReference type="AlphaFoldDB" id="A0AAJ0GAK4"/>
<dbReference type="Proteomes" id="UP001271007">
    <property type="component" value="Unassembled WGS sequence"/>
</dbReference>
<accession>A0AAJ0GAK4</accession>
<comment type="caution">
    <text evidence="2">The sequence shown here is derived from an EMBL/GenBank/DDBJ whole genome shotgun (WGS) entry which is preliminary data.</text>
</comment>
<name>A0AAJ0GAK4_9PEZI</name>
<sequence length="170" mass="18757">MATQIPANSVWSAMTYVPPHGRCNHKTSLMSPACPCLRFMLHPVKAATSFECDGCNHHASFHSLENPAEDAVLRKWEAEEAETKNQSKGRQAIRGAPAKKRRRVEGKAELEVEDGPRVLEILDDEMERVDGMFGRTMALFGGGVKDGAGMVVESVEPVRATRVRRKKGVD</sequence>
<reference evidence="2" key="1">
    <citation type="submission" date="2023-04" db="EMBL/GenBank/DDBJ databases">
        <title>Black Yeasts Isolated from many extreme environments.</title>
        <authorList>
            <person name="Coleine C."/>
            <person name="Stajich J.E."/>
            <person name="Selbmann L."/>
        </authorList>
    </citation>
    <scope>NUCLEOTIDE SEQUENCE</scope>
    <source>
        <strain evidence="2">CCFEE 5312</strain>
    </source>
</reference>
<feature type="region of interest" description="Disordered" evidence="1">
    <location>
        <begin position="78"/>
        <end position="107"/>
    </location>
</feature>
<evidence type="ECO:0000256" key="1">
    <source>
        <dbReference type="SAM" id="MobiDB-lite"/>
    </source>
</evidence>